<organism evidence="2">
    <name type="scientific">Octopus bimaculoides</name>
    <name type="common">California two-spotted octopus</name>
    <dbReference type="NCBI Taxonomy" id="37653"/>
    <lineage>
        <taxon>Eukaryota</taxon>
        <taxon>Metazoa</taxon>
        <taxon>Spiralia</taxon>
        <taxon>Lophotrochozoa</taxon>
        <taxon>Mollusca</taxon>
        <taxon>Cephalopoda</taxon>
        <taxon>Coleoidea</taxon>
        <taxon>Octopodiformes</taxon>
        <taxon>Octopoda</taxon>
        <taxon>Incirrata</taxon>
        <taxon>Octopodidae</taxon>
        <taxon>Octopus</taxon>
    </lineage>
</organism>
<keyword evidence="1" id="KW-0472">Membrane</keyword>
<dbReference type="EMBL" id="KQ421533">
    <property type="protein sequence ID" value="KOF77169.1"/>
    <property type="molecule type" value="Genomic_DNA"/>
</dbReference>
<evidence type="ECO:0000256" key="1">
    <source>
        <dbReference type="SAM" id="Phobius"/>
    </source>
</evidence>
<evidence type="ECO:0000313" key="2">
    <source>
        <dbReference type="EMBL" id="KOF77169.1"/>
    </source>
</evidence>
<reference evidence="2" key="1">
    <citation type="submission" date="2015-07" db="EMBL/GenBank/DDBJ databases">
        <title>MeaNS - Measles Nucleotide Surveillance Program.</title>
        <authorList>
            <person name="Tran T."/>
            <person name="Druce J."/>
        </authorList>
    </citation>
    <scope>NUCLEOTIDE SEQUENCE</scope>
    <source>
        <strain evidence="2">UCB-OBI-ISO-001</strain>
        <tissue evidence="2">Gonad</tissue>
    </source>
</reference>
<proteinExistence type="predicted"/>
<sequence length="66" mass="7331">MPTHRINRSVEKCFTIFILTLTFCIQILPRPTLHFSLLGLIKGSSNQGLVPSVSIYPVSSKLLTCV</sequence>
<keyword evidence="1" id="KW-0812">Transmembrane</keyword>
<gene>
    <name evidence="2" type="ORF">OCBIM_22032427mg</name>
</gene>
<name>A0A0L8GJZ0_OCTBM</name>
<feature type="transmembrane region" description="Helical" evidence="1">
    <location>
        <begin position="12"/>
        <end position="29"/>
    </location>
</feature>
<dbReference type="AlphaFoldDB" id="A0A0L8GJZ0"/>
<accession>A0A0L8GJZ0</accession>
<keyword evidence="1" id="KW-1133">Transmembrane helix</keyword>
<protein>
    <submittedName>
        <fullName evidence="2">Uncharacterized protein</fullName>
    </submittedName>
</protein>